<feature type="non-terminal residue" evidence="1">
    <location>
        <position position="1"/>
    </location>
</feature>
<accession>A0AAN4ZJQ5</accession>
<name>A0AAN4ZJQ5_9BILA</name>
<comment type="caution">
    <text evidence="1">The sequence shown here is derived from an EMBL/GenBank/DDBJ whole genome shotgun (WGS) entry which is preliminary data.</text>
</comment>
<dbReference type="AlphaFoldDB" id="A0AAN4ZJQ5"/>
<gene>
    <name evidence="1" type="ORF">PMAYCL1PPCAC_09582</name>
</gene>
<organism evidence="1 2">
    <name type="scientific">Pristionchus mayeri</name>
    <dbReference type="NCBI Taxonomy" id="1317129"/>
    <lineage>
        <taxon>Eukaryota</taxon>
        <taxon>Metazoa</taxon>
        <taxon>Ecdysozoa</taxon>
        <taxon>Nematoda</taxon>
        <taxon>Chromadorea</taxon>
        <taxon>Rhabditida</taxon>
        <taxon>Rhabditina</taxon>
        <taxon>Diplogasteromorpha</taxon>
        <taxon>Diplogasteroidea</taxon>
        <taxon>Neodiplogasteridae</taxon>
        <taxon>Pristionchus</taxon>
    </lineage>
</organism>
<protein>
    <submittedName>
        <fullName evidence="1">Uncharacterized protein</fullName>
    </submittedName>
</protein>
<keyword evidence="2" id="KW-1185">Reference proteome</keyword>
<reference evidence="2" key="1">
    <citation type="submission" date="2022-10" db="EMBL/GenBank/DDBJ databases">
        <title>Genome assembly of Pristionchus species.</title>
        <authorList>
            <person name="Yoshida K."/>
            <person name="Sommer R.J."/>
        </authorList>
    </citation>
    <scope>NUCLEOTIDE SEQUENCE [LARGE SCALE GENOMIC DNA]</scope>
    <source>
        <strain evidence="2">RS5460</strain>
    </source>
</reference>
<sequence length="86" mass="9535">QSGITVAIYVVKTADSTKCENISAYMKSTWNVDKECGNTVYITISANETEYHVSRDPNVYHPSALGAYDVALYIQKEVGHFTGRNV</sequence>
<evidence type="ECO:0000313" key="1">
    <source>
        <dbReference type="EMBL" id="GMR39387.1"/>
    </source>
</evidence>
<dbReference type="Proteomes" id="UP001328107">
    <property type="component" value="Unassembled WGS sequence"/>
</dbReference>
<proteinExistence type="predicted"/>
<dbReference type="EMBL" id="BTRK01000002">
    <property type="protein sequence ID" value="GMR39387.1"/>
    <property type="molecule type" value="Genomic_DNA"/>
</dbReference>
<feature type="non-terminal residue" evidence="1">
    <location>
        <position position="86"/>
    </location>
</feature>
<evidence type="ECO:0000313" key="2">
    <source>
        <dbReference type="Proteomes" id="UP001328107"/>
    </source>
</evidence>